<organism evidence="2">
    <name type="scientific">Aeromonas hydrophila</name>
    <dbReference type="NCBI Taxonomy" id="644"/>
    <lineage>
        <taxon>Bacteria</taxon>
        <taxon>Pseudomonadati</taxon>
        <taxon>Pseudomonadota</taxon>
        <taxon>Gammaproteobacteria</taxon>
        <taxon>Aeromonadales</taxon>
        <taxon>Aeromonadaceae</taxon>
        <taxon>Aeromonas</taxon>
    </lineage>
</organism>
<dbReference type="InterPro" id="IPR055259">
    <property type="entry name" value="YkvP/CgeB_Glyco_trans-like"/>
</dbReference>
<dbReference type="AlphaFoldDB" id="Q8KX80"/>
<gene>
    <name evidence="2" type="primary">acbI</name>
</gene>
<dbReference type="Pfam" id="PF13524">
    <property type="entry name" value="Glyco_trans_1_2"/>
    <property type="match status" value="1"/>
</dbReference>
<name>Q8KX80_AERHY</name>
<reference evidence="2" key="1">
    <citation type="submission" date="2001-05" db="EMBL/GenBank/DDBJ databases">
        <authorList>
            <person name="Zhang Y."/>
            <person name="Leung K.Y."/>
        </authorList>
    </citation>
    <scope>NUCLEOTIDE SEQUENCE</scope>
    <source>
        <strain evidence="2">PPD134/91</strain>
    </source>
</reference>
<feature type="domain" description="Spore protein YkvP/CgeB glycosyl transferase-like" evidence="1">
    <location>
        <begin position="222"/>
        <end position="339"/>
    </location>
</feature>
<proteinExistence type="predicted"/>
<evidence type="ECO:0000313" key="2">
    <source>
        <dbReference type="EMBL" id="AAM22569.1"/>
    </source>
</evidence>
<dbReference type="EMBL" id="AF375657">
    <property type="protein sequence ID" value="AAM22569.1"/>
    <property type="molecule type" value="Genomic_DNA"/>
</dbReference>
<evidence type="ECO:0000259" key="1">
    <source>
        <dbReference type="Pfam" id="PF13524"/>
    </source>
</evidence>
<accession>Q8KX80</accession>
<reference evidence="2" key="2">
    <citation type="journal article" date="2002" name="Infect. Immun.">
        <title>Novel Aeromonas hydrophila PPD134/91 genes involved in O-antigen and capsule biosynthesis.</title>
        <authorList>
            <person name="Zhang Y.L."/>
            <person name="Arakawa E."/>
            <person name="Leung K.Y."/>
        </authorList>
    </citation>
    <scope>NUCLEOTIDE SEQUENCE</scope>
    <source>
        <strain evidence="2">PPD134/91</strain>
    </source>
</reference>
<protein>
    <submittedName>
        <fullName evidence="2">AcbI</fullName>
    </submittedName>
</protein>
<sequence length="346" mass="39864">MEWPRWPLHLNCESIRLNNNEKPRIALVADQFTTFSLSPDADLVQITPIDWRWKLRLFKPDFLFVESTWRGYKNSWQGKIASYAHSSPNKPELSKLLDFCRKQKITTIFWNKEDPFHFERFADAAALFDVVYTTDIGSVERYRALPHQAFQHVGVLMFAAQPRWYLPAEPGERGPGIAFLGGYYGNELAERSRTQEDVLYALRDRGLIIFDRFWQHNSGCSYPEKLLPYCKPAISPALVAKAYRQYQLYLNFNTISQSSTMLSRRVFELAAAGCPIISTPSLAMENIFGESVISVSSGTEAREWCVQLQKDAQQRSALGGQAKEIVLAQHTWQHRLDQLNRELSLY</sequence>